<evidence type="ECO:0000256" key="2">
    <source>
        <dbReference type="ARBA" id="ARBA00023125"/>
    </source>
</evidence>
<dbReference type="PANTHER" id="PTHR43280">
    <property type="entry name" value="ARAC-FAMILY TRANSCRIPTIONAL REGULATOR"/>
    <property type="match status" value="1"/>
</dbReference>
<dbReference type="InterPro" id="IPR009057">
    <property type="entry name" value="Homeodomain-like_sf"/>
</dbReference>
<evidence type="ECO:0000313" key="6">
    <source>
        <dbReference type="EMBL" id="MCJ8012978.1"/>
    </source>
</evidence>
<keyword evidence="3" id="KW-0804">Transcription</keyword>
<dbReference type="PROSITE" id="PS01124">
    <property type="entry name" value="HTH_ARAC_FAMILY_2"/>
    <property type="match status" value="1"/>
</dbReference>
<keyword evidence="4" id="KW-0812">Transmembrane</keyword>
<dbReference type="InterPro" id="IPR018062">
    <property type="entry name" value="HTH_AraC-typ_CS"/>
</dbReference>
<organism evidence="6 7">
    <name type="scientific">Paenibacillus mangrovi</name>
    <dbReference type="NCBI Taxonomy" id="2931978"/>
    <lineage>
        <taxon>Bacteria</taxon>
        <taxon>Bacillati</taxon>
        <taxon>Bacillota</taxon>
        <taxon>Bacilli</taxon>
        <taxon>Bacillales</taxon>
        <taxon>Paenibacillaceae</taxon>
        <taxon>Paenibacillus</taxon>
    </lineage>
</organism>
<dbReference type="PROSITE" id="PS00041">
    <property type="entry name" value="HTH_ARAC_FAMILY_1"/>
    <property type="match status" value="1"/>
</dbReference>
<dbReference type="PANTHER" id="PTHR43280:SF2">
    <property type="entry name" value="HTH-TYPE TRANSCRIPTIONAL REGULATOR EXSA"/>
    <property type="match status" value="1"/>
</dbReference>
<proteinExistence type="predicted"/>
<feature type="transmembrane region" description="Helical" evidence="4">
    <location>
        <begin position="15"/>
        <end position="39"/>
    </location>
</feature>
<dbReference type="GO" id="GO:0003700">
    <property type="term" value="F:DNA-binding transcription factor activity"/>
    <property type="evidence" value="ECO:0007669"/>
    <property type="project" value="InterPro"/>
</dbReference>
<keyword evidence="2" id="KW-0238">DNA-binding</keyword>
<sequence>MLELIRKFKLNSLPVRILFCFLTVLSILSTIFVFSFSYYSRGIEKEIVAYHEALNQQTVDSFDKQFRVWRGLLLGYQFDSRIQQIAEQSYTSGKYSLDYIMVDNIIKSIQTTISQSSYYLEDLFIVFKDQNFIINKQALIDKDRFLDKYYHLANSNLEAWIFAPSPSSELSIFPNTEFQIGYNGNKTKSLLPVQINLPKSEYNIVAFIDIDRLYKDQFGYIFADQFVLNSSFDIIFQSNEKQPLDISLVSDSLEHSSTDWILHDQHYYFFKKNNENHQIYVTAIAMSDMNKTLLKLNHITLVLFILALVLAIITSIVFSKQLNTPVRNLLKQMSLEGEPEQTNPLLRSSIFEFQMINEHIQKLHLNRSDIESKLANHENLLTHYHYMTRLKNISFNTNWNWPKQTGTFYIVMYQARIRHILEENIVNESMKRIYDHIHQISADLFGQSITTIQMEDTQLLSFVPDSLHGKLNSFLDEFVQVMDSEKSSILLTIAVSPLITESTQLQSVYHQLLQRTKLTKPITEHQIFYTSDTNDITITDEPMILWLEEDRLISEYLLMGNISLSQQTISKLFDEMDEWTSTTAQLIELSDYVIRKYKRALKQLKVEFPSSLINFKLYLQECVTIEHYKMLILSILDDVLQLINEKRAGAQDIINTVLSYIENHYQDDISLDSIASKLNMSTGYLSLYIKENTGINFIDHLNGIRLKHAKHMLQSTNLSIQGVGMQVGYRNATSFIRMFKKETGVTPGDFRKKTTYPLI</sequence>
<keyword evidence="7" id="KW-1185">Reference proteome</keyword>
<dbReference type="SUPFAM" id="SSF46689">
    <property type="entry name" value="Homeodomain-like"/>
    <property type="match status" value="2"/>
</dbReference>
<evidence type="ECO:0000256" key="3">
    <source>
        <dbReference type="ARBA" id="ARBA00023163"/>
    </source>
</evidence>
<dbReference type="Pfam" id="PF12833">
    <property type="entry name" value="HTH_18"/>
    <property type="match status" value="1"/>
</dbReference>
<dbReference type="EMBL" id="JALIRP010000005">
    <property type="protein sequence ID" value="MCJ8012978.1"/>
    <property type="molecule type" value="Genomic_DNA"/>
</dbReference>
<protein>
    <submittedName>
        <fullName evidence="6">AraC family transcriptional regulator</fullName>
    </submittedName>
</protein>
<evidence type="ECO:0000313" key="7">
    <source>
        <dbReference type="Proteomes" id="UP001139347"/>
    </source>
</evidence>
<evidence type="ECO:0000256" key="1">
    <source>
        <dbReference type="ARBA" id="ARBA00023015"/>
    </source>
</evidence>
<keyword evidence="1" id="KW-0805">Transcription regulation</keyword>
<feature type="domain" description="HTH araC/xylS-type" evidence="5">
    <location>
        <begin position="655"/>
        <end position="753"/>
    </location>
</feature>
<dbReference type="SMART" id="SM00342">
    <property type="entry name" value="HTH_ARAC"/>
    <property type="match status" value="1"/>
</dbReference>
<dbReference type="Gene3D" id="1.10.10.60">
    <property type="entry name" value="Homeodomain-like"/>
    <property type="match status" value="2"/>
</dbReference>
<feature type="transmembrane region" description="Helical" evidence="4">
    <location>
        <begin position="296"/>
        <end position="318"/>
    </location>
</feature>
<dbReference type="InterPro" id="IPR018060">
    <property type="entry name" value="HTH_AraC"/>
</dbReference>
<dbReference type="Proteomes" id="UP001139347">
    <property type="component" value="Unassembled WGS sequence"/>
</dbReference>
<dbReference type="GO" id="GO:0043565">
    <property type="term" value="F:sequence-specific DNA binding"/>
    <property type="evidence" value="ECO:0007669"/>
    <property type="project" value="InterPro"/>
</dbReference>
<comment type="caution">
    <text evidence="6">The sequence shown here is derived from an EMBL/GenBank/DDBJ whole genome shotgun (WGS) entry which is preliminary data.</text>
</comment>
<reference evidence="6" key="1">
    <citation type="submission" date="2022-04" db="EMBL/GenBank/DDBJ databases">
        <title>Paenibacillus mangrovi sp. nov., a novel endophytic bacterium isolated from bark of Kandelia candel.</title>
        <authorList>
            <person name="Tuo L."/>
        </authorList>
    </citation>
    <scope>NUCLEOTIDE SEQUENCE</scope>
    <source>
        <strain evidence="6">KQZ6P-2</strain>
    </source>
</reference>
<accession>A0A9X2B6Q2</accession>
<evidence type="ECO:0000259" key="5">
    <source>
        <dbReference type="PROSITE" id="PS01124"/>
    </source>
</evidence>
<keyword evidence="4" id="KW-0472">Membrane</keyword>
<dbReference type="RefSeq" id="WP_244725849.1">
    <property type="nucleotide sequence ID" value="NZ_JALIRP010000005.1"/>
</dbReference>
<evidence type="ECO:0000256" key="4">
    <source>
        <dbReference type="SAM" id="Phobius"/>
    </source>
</evidence>
<gene>
    <name evidence="6" type="ORF">MUG84_14665</name>
</gene>
<keyword evidence="4" id="KW-1133">Transmembrane helix</keyword>
<name>A0A9X2B6Q2_9BACL</name>
<dbReference type="AlphaFoldDB" id="A0A9X2B6Q2"/>